<evidence type="ECO:0000313" key="1">
    <source>
        <dbReference type="EMBL" id="TRV25475.1"/>
    </source>
</evidence>
<dbReference type="Proteomes" id="UP000320730">
    <property type="component" value="Unassembled WGS sequence"/>
</dbReference>
<organism evidence="1 2">
    <name type="scientific">Microcystis flos-aquae Mf_WU_F_19750830_S460</name>
    <dbReference type="NCBI Taxonomy" id="2486237"/>
    <lineage>
        <taxon>Bacteria</taxon>
        <taxon>Bacillati</taxon>
        <taxon>Cyanobacteriota</taxon>
        <taxon>Cyanophyceae</taxon>
        <taxon>Oscillatoriophycideae</taxon>
        <taxon>Chroococcales</taxon>
        <taxon>Microcystaceae</taxon>
        <taxon>Microcystis</taxon>
    </lineage>
</organism>
<name>A0A552LZ41_9CHRO</name>
<proteinExistence type="predicted"/>
<accession>A0A552LZ41</accession>
<dbReference type="EMBL" id="SFAN01000037">
    <property type="protein sequence ID" value="TRV25475.1"/>
    <property type="molecule type" value="Genomic_DNA"/>
</dbReference>
<dbReference type="AlphaFoldDB" id="A0A552LZ41"/>
<reference evidence="1 2" key="1">
    <citation type="submission" date="2019-01" db="EMBL/GenBank/DDBJ databases">
        <title>Coherence of Microcystis species and biogeography revealed through population genomics.</title>
        <authorList>
            <person name="Perez-Carrascal O.M."/>
            <person name="Terrat Y."/>
            <person name="Giani A."/>
            <person name="Fortin N."/>
            <person name="Tromas N."/>
            <person name="Shapiro B.J."/>
        </authorList>
    </citation>
    <scope>NUCLEOTIDE SEQUENCE [LARGE SCALE GENOMIC DNA]</scope>
    <source>
        <strain evidence="1">Mf_WU_F_19750830_S460</strain>
    </source>
</reference>
<evidence type="ECO:0000313" key="2">
    <source>
        <dbReference type="Proteomes" id="UP000320730"/>
    </source>
</evidence>
<sequence>MGFLKGKSLLKLGFVSDFITQSQPLRVSTPRTPLGRTGLCDPPRVVLDVRGESDSPKGQKALALQVGCLQSDARTFVLFCC</sequence>
<protein>
    <submittedName>
        <fullName evidence="1">Uncharacterized protein</fullName>
    </submittedName>
</protein>
<gene>
    <name evidence="1" type="ORF">EWV40_04870</name>
</gene>
<comment type="caution">
    <text evidence="1">The sequence shown here is derived from an EMBL/GenBank/DDBJ whole genome shotgun (WGS) entry which is preliminary data.</text>
</comment>